<gene>
    <name evidence="1" type="ORF">H072_5136</name>
</gene>
<dbReference type="AlphaFoldDB" id="S8C060"/>
<reference evidence="2" key="2">
    <citation type="submission" date="2013-04" db="EMBL/GenBank/DDBJ databases">
        <title>Genomic mechanisms accounting for the adaptation to parasitism in nematode-trapping fungi.</title>
        <authorList>
            <person name="Ahren D.G."/>
        </authorList>
    </citation>
    <scope>NUCLEOTIDE SEQUENCE [LARGE SCALE GENOMIC DNA]</scope>
    <source>
        <strain evidence="2">CBS 200.50</strain>
    </source>
</reference>
<organism evidence="1 2">
    <name type="scientific">Dactylellina haptotyla (strain CBS 200.50)</name>
    <name type="common">Nematode-trapping fungus</name>
    <name type="synonym">Monacrosporium haptotylum</name>
    <dbReference type="NCBI Taxonomy" id="1284197"/>
    <lineage>
        <taxon>Eukaryota</taxon>
        <taxon>Fungi</taxon>
        <taxon>Dikarya</taxon>
        <taxon>Ascomycota</taxon>
        <taxon>Pezizomycotina</taxon>
        <taxon>Orbiliomycetes</taxon>
        <taxon>Orbiliales</taxon>
        <taxon>Orbiliaceae</taxon>
        <taxon>Dactylellina</taxon>
    </lineage>
</organism>
<dbReference type="HOGENOM" id="CLU_997544_0_0_1"/>
<dbReference type="STRING" id="1284197.S8C060"/>
<sequence length="279" mass="32049">MEDAERATHCIVQELSSIYPAVRANDGMFNFEGVIDVAGGERVALKNPQKFFDQEVLTNQQARLALSLWLSAAESMKYQFSKDFDKPKIWVLTGLYSLSEGENKKNCLVWAARFQMLDLRGAGRCDWGNSCPRSIPLSRIGTGIPDGGDDTTTQPIEFVCVHEPNIDYHLIGDGLYTAPIRRTSSDKQDQFVEDLISIEDTGLIHYPDESDTEYYDGLLRSIEKLRKEWRDDRQVYLRLNRDGERYRKLIAEDYESTLVDYVEYCRRLEAIKHDVIGEK</sequence>
<name>S8C060_DACHA</name>
<proteinExistence type="predicted"/>
<reference evidence="1 2" key="1">
    <citation type="journal article" date="2013" name="PLoS Genet.">
        <title>Genomic mechanisms accounting for the adaptation to parasitism in nematode-trapping fungi.</title>
        <authorList>
            <person name="Meerupati T."/>
            <person name="Andersson K.M."/>
            <person name="Friman E."/>
            <person name="Kumar D."/>
            <person name="Tunlid A."/>
            <person name="Ahren D."/>
        </authorList>
    </citation>
    <scope>NUCLEOTIDE SEQUENCE [LARGE SCALE GENOMIC DNA]</scope>
    <source>
        <strain evidence="1 2">CBS 200.50</strain>
    </source>
</reference>
<dbReference type="eggNOG" id="ENOG502SZ1T">
    <property type="taxonomic scope" value="Eukaryota"/>
</dbReference>
<keyword evidence="2" id="KW-1185">Reference proteome</keyword>
<evidence type="ECO:0000313" key="2">
    <source>
        <dbReference type="Proteomes" id="UP000015100"/>
    </source>
</evidence>
<dbReference type="OrthoDB" id="4670414at2759"/>
<dbReference type="EMBL" id="AQGS01000267">
    <property type="protein sequence ID" value="EPS40962.1"/>
    <property type="molecule type" value="Genomic_DNA"/>
</dbReference>
<accession>S8C060</accession>
<evidence type="ECO:0000313" key="1">
    <source>
        <dbReference type="EMBL" id="EPS40962.1"/>
    </source>
</evidence>
<dbReference type="Proteomes" id="UP000015100">
    <property type="component" value="Unassembled WGS sequence"/>
</dbReference>
<protein>
    <submittedName>
        <fullName evidence="1">Uncharacterized protein</fullName>
    </submittedName>
</protein>
<comment type="caution">
    <text evidence="1">The sequence shown here is derived from an EMBL/GenBank/DDBJ whole genome shotgun (WGS) entry which is preliminary data.</text>
</comment>